<evidence type="ECO:0008006" key="3">
    <source>
        <dbReference type="Google" id="ProtNLM"/>
    </source>
</evidence>
<sequence>MFLLIWNKYSPKPENLRYRLGSEGHSFTRFKEVKQTKHKDILFVGSSHAYMHFDSNFYEKNGLTSFNLGTNSQTVHQTELLLKRYLDQINPKILIVEVCPYIFNLDGVEAQCDLVSNEIIGWDTLKLTLKLKSLTAFNTFWLAFLREKLFSEKLNFSEPLKNGKFTYHQGGCEERELDFYKKISFEDQKWNEDHKKLKILWRIKQMCSKKNIALVLVQTPVTTDFYNSYKNNDFFDREIGSIAKYYNFNENSTFIDTLHFYDYHHLNQNGVEKFNKEFLNFLRQEKIIK</sequence>
<proteinExistence type="predicted"/>
<keyword evidence="2" id="KW-1185">Reference proteome</keyword>
<comment type="caution">
    <text evidence="1">The sequence shown here is derived from an EMBL/GenBank/DDBJ whole genome shotgun (WGS) entry which is preliminary data.</text>
</comment>
<gene>
    <name evidence="1" type="ORF">ACFQ39_14600</name>
</gene>
<evidence type="ECO:0000313" key="2">
    <source>
        <dbReference type="Proteomes" id="UP001597201"/>
    </source>
</evidence>
<dbReference type="RefSeq" id="WP_377180302.1">
    <property type="nucleotide sequence ID" value="NZ_JBHTMY010000004.1"/>
</dbReference>
<dbReference type="SUPFAM" id="SSF52266">
    <property type="entry name" value="SGNH hydrolase"/>
    <property type="match status" value="1"/>
</dbReference>
<organism evidence="1 2">
    <name type="scientific">Namhaeicola litoreus</name>
    <dbReference type="NCBI Taxonomy" id="1052145"/>
    <lineage>
        <taxon>Bacteria</taxon>
        <taxon>Pseudomonadati</taxon>
        <taxon>Bacteroidota</taxon>
        <taxon>Flavobacteriia</taxon>
        <taxon>Flavobacteriales</taxon>
        <taxon>Flavobacteriaceae</taxon>
        <taxon>Namhaeicola</taxon>
    </lineage>
</organism>
<name>A0ABW3Y4P4_9FLAO</name>
<evidence type="ECO:0000313" key="1">
    <source>
        <dbReference type="EMBL" id="MFD1316853.1"/>
    </source>
</evidence>
<dbReference type="EMBL" id="JBHTMY010000004">
    <property type="protein sequence ID" value="MFD1316853.1"/>
    <property type="molecule type" value="Genomic_DNA"/>
</dbReference>
<dbReference type="Proteomes" id="UP001597201">
    <property type="component" value="Unassembled WGS sequence"/>
</dbReference>
<protein>
    <recommendedName>
        <fullName evidence="3">SGNH/GDSL hydrolase family protein</fullName>
    </recommendedName>
</protein>
<reference evidence="2" key="1">
    <citation type="journal article" date="2019" name="Int. J. Syst. Evol. Microbiol.">
        <title>The Global Catalogue of Microorganisms (GCM) 10K type strain sequencing project: providing services to taxonomists for standard genome sequencing and annotation.</title>
        <authorList>
            <consortium name="The Broad Institute Genomics Platform"/>
            <consortium name="The Broad Institute Genome Sequencing Center for Infectious Disease"/>
            <person name="Wu L."/>
            <person name="Ma J."/>
        </authorList>
    </citation>
    <scope>NUCLEOTIDE SEQUENCE [LARGE SCALE GENOMIC DNA]</scope>
    <source>
        <strain evidence="2">CCUG 61485</strain>
    </source>
</reference>
<accession>A0ABW3Y4P4</accession>